<protein>
    <recommendedName>
        <fullName evidence="2">DUF3592 domain-containing protein</fullName>
    </recommendedName>
</protein>
<dbReference type="EMBL" id="OX336137">
    <property type="protein sequence ID" value="CAI2719063.1"/>
    <property type="molecule type" value="Genomic_DNA"/>
</dbReference>
<proteinExistence type="predicted"/>
<keyword evidence="4" id="KW-1185">Reference proteome</keyword>
<feature type="transmembrane region" description="Helical" evidence="1">
    <location>
        <begin position="6"/>
        <end position="22"/>
    </location>
</feature>
<dbReference type="Proteomes" id="UP001157733">
    <property type="component" value="Chromosome"/>
</dbReference>
<dbReference type="InterPro" id="IPR021994">
    <property type="entry name" value="DUF3592"/>
</dbReference>
<evidence type="ECO:0000313" key="4">
    <source>
        <dbReference type="Proteomes" id="UP001157733"/>
    </source>
</evidence>
<dbReference type="Pfam" id="PF12158">
    <property type="entry name" value="DUF3592"/>
    <property type="match status" value="1"/>
</dbReference>
<name>A0ABN8W0E0_9BACT</name>
<accession>A0ABN8W0E0</accession>
<organism evidence="3 4">
    <name type="scientific">Nitrospina watsonii</name>
    <dbReference type="NCBI Taxonomy" id="1323948"/>
    <lineage>
        <taxon>Bacteria</taxon>
        <taxon>Pseudomonadati</taxon>
        <taxon>Nitrospinota/Tectimicrobiota group</taxon>
        <taxon>Nitrospinota</taxon>
        <taxon>Nitrospinia</taxon>
        <taxon>Nitrospinales</taxon>
        <taxon>Nitrospinaceae</taxon>
        <taxon>Nitrospina</taxon>
    </lineage>
</organism>
<keyword evidence="1" id="KW-1133">Transmembrane helix</keyword>
<reference evidence="3 4" key="1">
    <citation type="submission" date="2022-09" db="EMBL/GenBank/DDBJ databases">
        <authorList>
            <person name="Kop L."/>
        </authorList>
    </citation>
    <scope>NUCLEOTIDE SEQUENCE [LARGE SCALE GENOMIC DNA]</scope>
    <source>
        <strain evidence="3 4">347</strain>
    </source>
</reference>
<dbReference type="RefSeq" id="WP_282011920.1">
    <property type="nucleotide sequence ID" value="NZ_OX336137.1"/>
</dbReference>
<evidence type="ECO:0000259" key="2">
    <source>
        <dbReference type="Pfam" id="PF12158"/>
    </source>
</evidence>
<keyword evidence="1" id="KW-0812">Transmembrane</keyword>
<feature type="domain" description="DUF3592" evidence="2">
    <location>
        <begin position="39"/>
        <end position="130"/>
    </location>
</feature>
<sequence length="156" mass="17384">MVLQDWMGLAAAAVGLGAMVYAKRIEKKAKAARFWPTASGTVKRSSVKLERSGNHAGSYNYGNRTFRADVHYRYKVGSRTYTNNKIMVGGQLQLALKDRAEQHCHNYPVGTEVDVIYNPDNPQEAYLEPHEESSGFIQLVGGVFLAIGLIAYFHLF</sequence>
<feature type="transmembrane region" description="Helical" evidence="1">
    <location>
        <begin position="136"/>
        <end position="155"/>
    </location>
</feature>
<evidence type="ECO:0000256" key="1">
    <source>
        <dbReference type="SAM" id="Phobius"/>
    </source>
</evidence>
<keyword evidence="1" id="KW-0472">Membrane</keyword>
<gene>
    <name evidence="3" type="ORF">NSPWAT_2207</name>
</gene>
<evidence type="ECO:0000313" key="3">
    <source>
        <dbReference type="EMBL" id="CAI2719063.1"/>
    </source>
</evidence>